<sequence length="235" mass="27145">MDLINVVIAEDDFRIAQIHEEFLSHIKGFNVIGKSLNAKETMELLNNHTVDLLLMDIYMPDQLGIDLLSEIRENYPTLDVILITAAREKEFLNKALKFGVEHYLIKPVTLEVFIKTIEKYKENRHLLNSITEINQDIIDHFFAMDDKKKAQQKIDFPAGIDYLTLEKVSNILKTEKTGLTADKVGDKMGASRTTARRYLEYLVSIKQAYVEQVYGVVGRPERNYFYNELLKEGRA</sequence>
<evidence type="ECO:0000256" key="10">
    <source>
        <dbReference type="PROSITE-ProRule" id="PRU00169"/>
    </source>
</evidence>
<keyword evidence="4 9" id="KW-0902">Two-component regulatory system</keyword>
<evidence type="ECO:0000256" key="2">
    <source>
        <dbReference type="ARBA" id="ARBA00022490"/>
    </source>
</evidence>
<keyword evidence="5 9" id="KW-0805">Transcription regulation</keyword>
<feature type="domain" description="Response regulatory" evidence="11">
    <location>
        <begin position="5"/>
        <end position="121"/>
    </location>
</feature>
<dbReference type="InterPro" id="IPR051271">
    <property type="entry name" value="2C-system_Tx_regulators"/>
</dbReference>
<organism evidence="12 13">
    <name type="scientific">Ureibacillus chungkukjangi</name>
    <dbReference type="NCBI Taxonomy" id="1202712"/>
    <lineage>
        <taxon>Bacteria</taxon>
        <taxon>Bacillati</taxon>
        <taxon>Bacillota</taxon>
        <taxon>Bacilli</taxon>
        <taxon>Bacillales</taxon>
        <taxon>Caryophanaceae</taxon>
        <taxon>Ureibacillus</taxon>
    </lineage>
</organism>
<comment type="subcellular location">
    <subcellularLocation>
        <location evidence="1 9">Cytoplasm</location>
    </subcellularLocation>
</comment>
<evidence type="ECO:0000313" key="12">
    <source>
        <dbReference type="EMBL" id="PYF07926.1"/>
    </source>
</evidence>
<keyword evidence="3 10" id="KW-0597">Phosphoprotein</keyword>
<dbReference type="PROSITE" id="PS50110">
    <property type="entry name" value="RESPONSE_REGULATORY"/>
    <property type="match status" value="1"/>
</dbReference>
<dbReference type="InterPro" id="IPR011006">
    <property type="entry name" value="CheY-like_superfamily"/>
</dbReference>
<dbReference type="InterPro" id="IPR001789">
    <property type="entry name" value="Sig_transdc_resp-reg_receiver"/>
</dbReference>
<comment type="caution">
    <text evidence="12">The sequence shown here is derived from an EMBL/GenBank/DDBJ whole genome shotgun (WGS) entry which is preliminary data.</text>
</comment>
<evidence type="ECO:0000256" key="5">
    <source>
        <dbReference type="ARBA" id="ARBA00023015"/>
    </source>
</evidence>
<dbReference type="InterPro" id="IPR048714">
    <property type="entry name" value="DpiA-like_HTH"/>
</dbReference>
<dbReference type="Pfam" id="PF00072">
    <property type="entry name" value="Response_reg"/>
    <property type="match status" value="1"/>
</dbReference>
<dbReference type="PANTHER" id="PTHR45526:SF6">
    <property type="entry name" value="TRANSCRIPTIONAL REGULATORY PROTEIN CITT"/>
    <property type="match status" value="1"/>
</dbReference>
<dbReference type="GO" id="GO:0005737">
    <property type="term" value="C:cytoplasm"/>
    <property type="evidence" value="ECO:0007669"/>
    <property type="project" value="UniProtKB-SubCell"/>
</dbReference>
<name>A0A318TSU6_9BACL</name>
<dbReference type="RefSeq" id="WP_107932153.1">
    <property type="nucleotide sequence ID" value="NZ_CP085009.1"/>
</dbReference>
<dbReference type="Pfam" id="PF20714">
    <property type="entry name" value="HTH_64"/>
    <property type="match status" value="1"/>
</dbReference>
<evidence type="ECO:0000256" key="3">
    <source>
        <dbReference type="ARBA" id="ARBA00022553"/>
    </source>
</evidence>
<keyword evidence="13" id="KW-1185">Reference proteome</keyword>
<dbReference type="InterPro" id="IPR024187">
    <property type="entry name" value="Sig_transdc_resp-reg_cit/mal"/>
</dbReference>
<proteinExistence type="predicted"/>
<dbReference type="GO" id="GO:0003700">
    <property type="term" value="F:DNA-binding transcription factor activity"/>
    <property type="evidence" value="ECO:0007669"/>
    <property type="project" value="InterPro"/>
</dbReference>
<evidence type="ECO:0000256" key="1">
    <source>
        <dbReference type="ARBA" id="ARBA00004496"/>
    </source>
</evidence>
<keyword evidence="2 9" id="KW-0963">Cytoplasm</keyword>
<dbReference type="Gene3D" id="3.40.50.2300">
    <property type="match status" value="1"/>
</dbReference>
<dbReference type="EMBL" id="QJTJ01000003">
    <property type="protein sequence ID" value="PYF07926.1"/>
    <property type="molecule type" value="Genomic_DNA"/>
</dbReference>
<evidence type="ECO:0000313" key="13">
    <source>
        <dbReference type="Proteomes" id="UP000247416"/>
    </source>
</evidence>
<dbReference type="SUPFAM" id="SSF52172">
    <property type="entry name" value="CheY-like"/>
    <property type="match status" value="1"/>
</dbReference>
<accession>A0A318TSU6</accession>
<keyword evidence="8 9" id="KW-0804">Transcription</keyword>
<evidence type="ECO:0000259" key="11">
    <source>
        <dbReference type="PROSITE" id="PS50110"/>
    </source>
</evidence>
<dbReference type="PIRSF" id="PIRSF006171">
    <property type="entry name" value="RR_citrat_malat"/>
    <property type="match status" value="1"/>
</dbReference>
<evidence type="ECO:0000256" key="6">
    <source>
        <dbReference type="ARBA" id="ARBA00023125"/>
    </source>
</evidence>
<evidence type="ECO:0000256" key="9">
    <source>
        <dbReference type="PIRNR" id="PIRNR006171"/>
    </source>
</evidence>
<reference evidence="12 13" key="1">
    <citation type="submission" date="2018-06" db="EMBL/GenBank/DDBJ databases">
        <title>Genomic Encyclopedia of Archaeal and Bacterial Type Strains, Phase II (KMG-II): from individual species to whole genera.</title>
        <authorList>
            <person name="Goeker M."/>
        </authorList>
    </citation>
    <scope>NUCLEOTIDE SEQUENCE [LARGE SCALE GENOMIC DNA]</scope>
    <source>
        <strain evidence="12 13">KACC 16626</strain>
    </source>
</reference>
<dbReference type="GO" id="GO:0003677">
    <property type="term" value="F:DNA binding"/>
    <property type="evidence" value="ECO:0007669"/>
    <property type="project" value="UniProtKB-KW"/>
</dbReference>
<keyword evidence="6 9" id="KW-0238">DNA-binding</keyword>
<gene>
    <name evidence="12" type="ORF">BJ095_10393</name>
</gene>
<dbReference type="OrthoDB" id="9759232at2"/>
<evidence type="ECO:0000256" key="7">
    <source>
        <dbReference type="ARBA" id="ARBA00023159"/>
    </source>
</evidence>
<dbReference type="GO" id="GO:0000156">
    <property type="term" value="F:phosphorelay response regulator activity"/>
    <property type="evidence" value="ECO:0007669"/>
    <property type="project" value="TreeGrafter"/>
</dbReference>
<evidence type="ECO:0000256" key="8">
    <source>
        <dbReference type="ARBA" id="ARBA00023163"/>
    </source>
</evidence>
<dbReference type="PANTHER" id="PTHR45526">
    <property type="entry name" value="TRANSCRIPTIONAL REGULATORY PROTEIN DPIA"/>
    <property type="match status" value="1"/>
</dbReference>
<dbReference type="AlphaFoldDB" id="A0A318TSU6"/>
<dbReference type="SMART" id="SM00448">
    <property type="entry name" value="REC"/>
    <property type="match status" value="1"/>
</dbReference>
<protein>
    <recommendedName>
        <fullName evidence="9">Transcriptional regulatory protein</fullName>
    </recommendedName>
</protein>
<evidence type="ECO:0000256" key="4">
    <source>
        <dbReference type="ARBA" id="ARBA00023012"/>
    </source>
</evidence>
<feature type="modified residue" description="4-aspartylphosphate" evidence="10">
    <location>
        <position position="56"/>
    </location>
</feature>
<keyword evidence="7 9" id="KW-0010">Activator</keyword>
<dbReference type="Proteomes" id="UP000247416">
    <property type="component" value="Unassembled WGS sequence"/>
</dbReference>